<protein>
    <submittedName>
        <fullName evidence="2">Uncharacterized protein</fullName>
    </submittedName>
</protein>
<feature type="region of interest" description="Disordered" evidence="1">
    <location>
        <begin position="273"/>
        <end position="300"/>
    </location>
</feature>
<evidence type="ECO:0000313" key="2">
    <source>
        <dbReference type="EMBL" id="MEB8343823.1"/>
    </source>
</evidence>
<organism evidence="2 3">
    <name type="scientific">Streptomyces endophyticus</name>
    <dbReference type="NCBI Taxonomy" id="714166"/>
    <lineage>
        <taxon>Bacteria</taxon>
        <taxon>Bacillati</taxon>
        <taxon>Actinomycetota</taxon>
        <taxon>Actinomycetes</taxon>
        <taxon>Kitasatosporales</taxon>
        <taxon>Streptomycetaceae</taxon>
        <taxon>Streptomyces</taxon>
    </lineage>
</organism>
<gene>
    <name evidence="2" type="ORF">OKJ99_40720</name>
</gene>
<name>A0ABU6FIE6_9ACTN</name>
<evidence type="ECO:0000256" key="1">
    <source>
        <dbReference type="SAM" id="MobiDB-lite"/>
    </source>
</evidence>
<dbReference type="Proteomes" id="UP001354931">
    <property type="component" value="Unassembled WGS sequence"/>
</dbReference>
<accession>A0ABU6FIE6</accession>
<sequence>MGHTQHSRTNSVRRGLRREVAGTIGLLADEQDFEAMRLYRSFTFDDHTTYLRQVEGLLKSQAAAGGYTTVALFDPAEFIEFCRAEGLDPDSAVSRTRFTAELATSGPGVAYQGQPMADLVPELVEEAVRQATWEFATSVLSRTGACAVCGQDVGRMAFTRASHLVSQVIETLGEGAHHWVCSVLTDRESLHAVLHVDATEPDTVRVDESAAMEVTAVLALAIVTRRASAVIVRSSVPGKEDRVCGWHLKDEGLQPIPGGRVFDAYCTDADSGDLSAPEPGVNYCTAPKVDDTKPEGKHRH</sequence>
<feature type="compositionally biased region" description="Basic and acidic residues" evidence="1">
    <location>
        <begin position="288"/>
        <end position="300"/>
    </location>
</feature>
<evidence type="ECO:0000313" key="3">
    <source>
        <dbReference type="Proteomes" id="UP001354931"/>
    </source>
</evidence>
<reference evidence="2 3" key="1">
    <citation type="submission" date="2022-10" db="EMBL/GenBank/DDBJ databases">
        <authorList>
            <person name="Xie J."/>
            <person name="Shen N."/>
        </authorList>
    </citation>
    <scope>NUCLEOTIDE SEQUENCE [LARGE SCALE GENOMIC DNA]</scope>
    <source>
        <strain evidence="2 3">YIM65594</strain>
    </source>
</reference>
<keyword evidence="3" id="KW-1185">Reference proteome</keyword>
<comment type="caution">
    <text evidence="2">The sequence shown here is derived from an EMBL/GenBank/DDBJ whole genome shotgun (WGS) entry which is preliminary data.</text>
</comment>
<dbReference type="EMBL" id="JAOZYC010000200">
    <property type="protein sequence ID" value="MEB8343823.1"/>
    <property type="molecule type" value="Genomic_DNA"/>
</dbReference>
<dbReference type="RefSeq" id="WP_326023564.1">
    <property type="nucleotide sequence ID" value="NZ_JAOZYC010000200.1"/>
</dbReference>
<proteinExistence type="predicted"/>